<feature type="domain" description="Cadherin" evidence="15">
    <location>
        <begin position="153"/>
        <end position="263"/>
    </location>
</feature>
<dbReference type="FunFam" id="2.60.40.60:FF:000011">
    <property type="entry name" value="Cadherin 1"/>
    <property type="match status" value="2"/>
</dbReference>
<dbReference type="SUPFAM" id="SSF49313">
    <property type="entry name" value="Cadherin-like"/>
    <property type="match status" value="10"/>
</dbReference>
<evidence type="ECO:0000256" key="10">
    <source>
        <dbReference type="ARBA" id="ARBA00023136"/>
    </source>
</evidence>
<dbReference type="GO" id="GO:0016342">
    <property type="term" value="C:catenin complex"/>
    <property type="evidence" value="ECO:0007669"/>
    <property type="project" value="TreeGrafter"/>
</dbReference>
<dbReference type="Pfam" id="PF00028">
    <property type="entry name" value="Cadherin"/>
    <property type="match status" value="5"/>
</dbReference>
<dbReference type="PRINTS" id="PR00205">
    <property type="entry name" value="CADHERIN"/>
</dbReference>
<dbReference type="InterPro" id="IPR020894">
    <property type="entry name" value="Cadherin_CS"/>
</dbReference>
<dbReference type="GO" id="GO:0045296">
    <property type="term" value="F:cadherin binding"/>
    <property type="evidence" value="ECO:0007669"/>
    <property type="project" value="TreeGrafter"/>
</dbReference>
<sequence>MRRTIIILLLLLAQWTETSHGEWTSQEEKRVVNNERVLIRSKRRWVLTTIELEEESPGPFPVKITKLFNDKQSSHSVRFSISGHGVTEEPNGILSIDENTGDVFMHKSIDRETYPIFHVQFNVHDKATGELLDNTLSFDVAIQDKNDNPPVFTPPVLNVKVPENMKEGELPFSLHASDRDEEGNDNSRITMRIVSQEPPLPQISLKTPDDKFTKLEFSGCFDYEKIKYYRILVEARDHGQPTLSSTATVNIAIIDSNTHAPVITAPKHSIEVNETETNKEILRIPVFDMDTPNTPGSRAVFTILKGNEEGNYKIKTDPITNEGVLSVIKAKDYERTSVTELEIGVENEEPLFSCIDGKPVNLNPETFKNNSKIKVPIKIIDLNDPPVFQTIIKMIYLVEEEQPGDVLYIPTVTDEDSDLAKIRYELVQDPAKWMSIDSKTGKVSLTKKMDRESQFVQNNTYTVVMRAIDDGIPPATGTGTLVIHLRDINDNAPHLTSNVTLLCVNKRDSVEVIPVDADEFPFSGPFTFKLGREDEELKKLWKFHPGSGDKSALISLTSLPYGTYFVPVIIADQQGLPTRDNIKVVVCKCKEENVCRDKLPRSSTLHGAAIGILLGALLLMALLLCFCFLCECREKKQFQQYLQFDGNQTLMAYNDEGGGSSCKTSPLLPGLISRINSMQEQHDPTNNCKNSKMETGVQLGSEVNTVNLRNINGMSTTRTSRNSRNSRNSAYDTVWSGLSRSFSFNMEDLLEMEGVLTRSKRRWVLSTLELDEEIAGPYPQKFTELYNDKHLNHSIIFKISGQGVTVAPLGVFSINEKTGDIFVNKPIDRESYPILKVKFDVLDQESHTIVDKTLAFDVVIRDKNDNPPTFIPEVLNINIPENTKEGRLPILLQARDIDEENTANSRVSMRIVSQEPALPKMSLDSILNEKDAILTKLVFTGCFDYDKVKKYKLLVKAWDHGTPSLSSTATVNIHITDSNTHIPVFTAPKFNTQVMEMETNKEILRIPVQDMDTPNTPGSRAVFTILKGNEEGNYKIETDPITNEGVLTVIKGKDYEQTTLTELEIGMENEEPLFLCVDGKPVSPIPETLKRSNPVKVDVKVIDVNDPPVFHNKIHKVYRIEEDEPGDVLYIPTVTDEDSDTAKIRYAITNKISAEPPGTGTGILLVKLGDKNDNAPYLTCNPSVICGNKADRVRVTAKDADVYPYSGPFTFTLGKDDQELKSLWKFEHTVSESLLISLKSLPYGNYSVPLKIADQQGVQTQDVLQVVVCDCGDGYVCKDLLPRSSTLHGAALGIMLGALMAFLLCIFFVCKCHKKNIFNQLHDDVNPTLIKYSTEGGVLNLAHDHPCSGHAGVRKTYLRALKYFLPWVLNGLSDTSDSRNIYAKSSKLRKLDTEHKHFPEYHPQDYSYEGTINDRVSLETVSFHNTEDGDLDFLQNLEPEFCTLVK</sequence>
<dbReference type="PANTHER" id="PTHR24027:SF78">
    <property type="entry name" value="CADHERIN-LIKE PROTEIN 26"/>
    <property type="match status" value="1"/>
</dbReference>
<feature type="transmembrane region" description="Helical" evidence="13">
    <location>
        <begin position="1290"/>
        <end position="1309"/>
    </location>
</feature>
<dbReference type="EMBL" id="JAHKSW010000015">
    <property type="protein sequence ID" value="KAG7323777.1"/>
    <property type="molecule type" value="Genomic_DNA"/>
</dbReference>
<keyword evidence="13" id="KW-1133">Transmembrane helix</keyword>
<dbReference type="GO" id="GO:0007043">
    <property type="term" value="P:cell-cell junction assembly"/>
    <property type="evidence" value="ECO:0007669"/>
    <property type="project" value="TreeGrafter"/>
</dbReference>
<dbReference type="FunFam" id="2.60.40.60:FF:000095">
    <property type="entry name" value="Cadherin 13"/>
    <property type="match status" value="1"/>
</dbReference>
<dbReference type="GO" id="GO:0044331">
    <property type="term" value="P:cell-cell adhesion mediated by cadherin"/>
    <property type="evidence" value="ECO:0007669"/>
    <property type="project" value="TreeGrafter"/>
</dbReference>
<evidence type="ECO:0000256" key="8">
    <source>
        <dbReference type="ARBA" id="ARBA00022837"/>
    </source>
</evidence>
<dbReference type="OrthoDB" id="9045962at2759"/>
<reference evidence="16 17" key="1">
    <citation type="submission" date="2021-06" db="EMBL/GenBank/DDBJ databases">
        <title>Chromosome-level genome assembly of the red-tail catfish (Hemibagrus wyckioides).</title>
        <authorList>
            <person name="Shao F."/>
        </authorList>
    </citation>
    <scope>NUCLEOTIDE SEQUENCE [LARGE SCALE GENOMIC DNA]</scope>
    <source>
        <strain evidence="16">EC202008001</strain>
        <tissue evidence="16">Blood</tissue>
    </source>
</reference>
<feature type="domain" description="Cadherin" evidence="15">
    <location>
        <begin position="264"/>
        <end position="388"/>
    </location>
</feature>
<feature type="domain" description="Cadherin" evidence="15">
    <location>
        <begin position="788"/>
        <end position="870"/>
    </location>
</feature>
<keyword evidence="17" id="KW-1185">Reference proteome</keyword>
<keyword evidence="3" id="KW-1003">Cell membrane</keyword>
<dbReference type="GO" id="GO:0034332">
    <property type="term" value="P:adherens junction organization"/>
    <property type="evidence" value="ECO:0007669"/>
    <property type="project" value="TreeGrafter"/>
</dbReference>
<proteinExistence type="predicted"/>
<dbReference type="PROSITE" id="PS50268">
    <property type="entry name" value="CADHERIN_2"/>
    <property type="match status" value="9"/>
</dbReference>
<dbReference type="GO" id="GO:0016477">
    <property type="term" value="P:cell migration"/>
    <property type="evidence" value="ECO:0007669"/>
    <property type="project" value="TreeGrafter"/>
</dbReference>
<dbReference type="FunFam" id="2.60.40.60:FF:000019">
    <property type="entry name" value="Cadherin 2"/>
    <property type="match status" value="2"/>
</dbReference>
<dbReference type="Proteomes" id="UP000824219">
    <property type="component" value="Linkage Group LG15"/>
</dbReference>
<keyword evidence="13" id="KW-0812">Transmembrane</keyword>
<evidence type="ECO:0000313" key="16">
    <source>
        <dbReference type="EMBL" id="KAG7323777.1"/>
    </source>
</evidence>
<feature type="domain" description="Cadherin" evidence="15">
    <location>
        <begin position="871"/>
        <end position="985"/>
    </location>
</feature>
<dbReference type="InterPro" id="IPR027397">
    <property type="entry name" value="Catenin-bd_sf"/>
</dbReference>
<comment type="subcellular location">
    <subcellularLocation>
        <location evidence="1">Cell membrane</location>
    </subcellularLocation>
    <subcellularLocation>
        <location evidence="2">Cytoplasm</location>
    </subcellularLocation>
</comment>
<dbReference type="GO" id="GO:0005737">
    <property type="term" value="C:cytoplasm"/>
    <property type="evidence" value="ECO:0007669"/>
    <property type="project" value="UniProtKB-SubCell"/>
</dbReference>
<evidence type="ECO:0000256" key="13">
    <source>
        <dbReference type="SAM" id="Phobius"/>
    </source>
</evidence>
<evidence type="ECO:0000256" key="4">
    <source>
        <dbReference type="ARBA" id="ARBA00022490"/>
    </source>
</evidence>
<dbReference type="InterPro" id="IPR039808">
    <property type="entry name" value="Cadherin"/>
</dbReference>
<feature type="domain" description="Cadherin" evidence="15">
    <location>
        <begin position="389"/>
        <end position="495"/>
    </location>
</feature>
<accession>A0A9D3NMV9</accession>
<name>A0A9D3NMV9_9TELE</name>
<gene>
    <name evidence="16" type="ORF">KOW79_013479</name>
</gene>
<feature type="domain" description="Cadherin" evidence="15">
    <location>
        <begin position="1118"/>
        <end position="1178"/>
    </location>
</feature>
<keyword evidence="11" id="KW-0325">Glycoprotein</keyword>
<feature type="domain" description="Cadherin" evidence="15">
    <location>
        <begin position="1187"/>
        <end position="1284"/>
    </location>
</feature>
<evidence type="ECO:0000256" key="5">
    <source>
        <dbReference type="ARBA" id="ARBA00022723"/>
    </source>
</evidence>
<feature type="signal peptide" evidence="14">
    <location>
        <begin position="1"/>
        <end position="21"/>
    </location>
</feature>
<evidence type="ECO:0000256" key="6">
    <source>
        <dbReference type="ARBA" id="ARBA00022729"/>
    </source>
</evidence>
<evidence type="ECO:0000256" key="12">
    <source>
        <dbReference type="PROSITE-ProRule" id="PRU00043"/>
    </source>
</evidence>
<evidence type="ECO:0000259" key="15">
    <source>
        <dbReference type="PROSITE" id="PS50268"/>
    </source>
</evidence>
<dbReference type="GO" id="GO:0005509">
    <property type="term" value="F:calcium ion binding"/>
    <property type="evidence" value="ECO:0007669"/>
    <property type="project" value="UniProtKB-UniRule"/>
</dbReference>
<keyword evidence="10 13" id="KW-0472">Membrane</keyword>
<keyword evidence="7" id="KW-0677">Repeat</keyword>
<keyword evidence="4" id="KW-0963">Cytoplasm</keyword>
<dbReference type="FunFam" id="2.60.40.60:FF:000092">
    <property type="entry name" value="Protocadherin 8"/>
    <property type="match status" value="1"/>
</dbReference>
<dbReference type="PROSITE" id="PS00232">
    <property type="entry name" value="CADHERIN_1"/>
    <property type="match status" value="2"/>
</dbReference>
<dbReference type="CDD" id="cd11304">
    <property type="entry name" value="Cadherin_repeat"/>
    <property type="match status" value="6"/>
</dbReference>
<dbReference type="SMART" id="SM00112">
    <property type="entry name" value="CA"/>
    <property type="match status" value="7"/>
</dbReference>
<evidence type="ECO:0000256" key="7">
    <source>
        <dbReference type="ARBA" id="ARBA00022737"/>
    </source>
</evidence>
<protein>
    <recommendedName>
        <fullName evidence="15">Cadherin domain-containing protein</fullName>
    </recommendedName>
</protein>
<evidence type="ECO:0000313" key="17">
    <source>
        <dbReference type="Proteomes" id="UP000824219"/>
    </source>
</evidence>
<dbReference type="Gene3D" id="4.10.900.10">
    <property type="entry name" value="TCF3-CBD (Catenin binding domain)"/>
    <property type="match status" value="1"/>
</dbReference>
<dbReference type="PANTHER" id="PTHR24027">
    <property type="entry name" value="CADHERIN-23"/>
    <property type="match status" value="1"/>
</dbReference>
<evidence type="ECO:0000256" key="3">
    <source>
        <dbReference type="ARBA" id="ARBA00022475"/>
    </source>
</evidence>
<feature type="domain" description="Cadherin" evidence="15">
    <location>
        <begin position="44"/>
        <end position="152"/>
    </location>
</feature>
<dbReference type="GO" id="GO:0008013">
    <property type="term" value="F:beta-catenin binding"/>
    <property type="evidence" value="ECO:0007669"/>
    <property type="project" value="TreeGrafter"/>
</dbReference>
<dbReference type="GO" id="GO:0007156">
    <property type="term" value="P:homophilic cell adhesion via plasma membrane adhesion molecules"/>
    <property type="evidence" value="ECO:0007669"/>
    <property type="project" value="InterPro"/>
</dbReference>
<dbReference type="InterPro" id="IPR002126">
    <property type="entry name" value="Cadherin-like_dom"/>
</dbReference>
<dbReference type="FunFam" id="2.60.40.60:FF:000031">
    <property type="entry name" value="Cadherin 3"/>
    <property type="match status" value="1"/>
</dbReference>
<feature type="chain" id="PRO_5039095594" description="Cadherin domain-containing protein" evidence="14">
    <location>
        <begin position="22"/>
        <end position="1446"/>
    </location>
</feature>
<feature type="domain" description="Cadherin" evidence="15">
    <location>
        <begin position="986"/>
        <end position="1110"/>
    </location>
</feature>
<dbReference type="Gene3D" id="2.60.40.60">
    <property type="entry name" value="Cadherins"/>
    <property type="match status" value="9"/>
</dbReference>
<comment type="caution">
    <text evidence="16">The sequence shown here is derived from an EMBL/GenBank/DDBJ whole genome shotgun (WGS) entry which is preliminary data.</text>
</comment>
<dbReference type="GO" id="GO:0055113">
    <property type="term" value="P:epiboly involved in gastrulation with mouth forming second"/>
    <property type="evidence" value="ECO:0007669"/>
    <property type="project" value="UniProtKB-ARBA"/>
</dbReference>
<feature type="transmembrane region" description="Helical" evidence="13">
    <location>
        <begin position="605"/>
        <end position="630"/>
    </location>
</feature>
<organism evidence="16 17">
    <name type="scientific">Hemibagrus wyckioides</name>
    <dbReference type="NCBI Taxonomy" id="337641"/>
    <lineage>
        <taxon>Eukaryota</taxon>
        <taxon>Metazoa</taxon>
        <taxon>Chordata</taxon>
        <taxon>Craniata</taxon>
        <taxon>Vertebrata</taxon>
        <taxon>Euteleostomi</taxon>
        <taxon>Actinopterygii</taxon>
        <taxon>Neopterygii</taxon>
        <taxon>Teleostei</taxon>
        <taxon>Ostariophysi</taxon>
        <taxon>Siluriformes</taxon>
        <taxon>Bagridae</taxon>
        <taxon>Hemibagrus</taxon>
    </lineage>
</organism>
<evidence type="ECO:0000256" key="9">
    <source>
        <dbReference type="ARBA" id="ARBA00022889"/>
    </source>
</evidence>
<evidence type="ECO:0000256" key="1">
    <source>
        <dbReference type="ARBA" id="ARBA00004236"/>
    </source>
</evidence>
<evidence type="ECO:0000256" key="14">
    <source>
        <dbReference type="SAM" id="SignalP"/>
    </source>
</evidence>
<keyword evidence="6 14" id="KW-0732">Signal</keyword>
<evidence type="ECO:0000256" key="11">
    <source>
        <dbReference type="ARBA" id="ARBA00023180"/>
    </source>
</evidence>
<dbReference type="GO" id="GO:0000902">
    <property type="term" value="P:cell morphogenesis"/>
    <property type="evidence" value="ECO:0007669"/>
    <property type="project" value="TreeGrafter"/>
</dbReference>
<dbReference type="GO" id="GO:0005912">
    <property type="term" value="C:adherens junction"/>
    <property type="evidence" value="ECO:0007669"/>
    <property type="project" value="TreeGrafter"/>
</dbReference>
<dbReference type="GO" id="GO:0016339">
    <property type="term" value="P:calcium-dependent cell-cell adhesion via plasma membrane cell adhesion molecules"/>
    <property type="evidence" value="ECO:0007669"/>
    <property type="project" value="TreeGrafter"/>
</dbReference>
<dbReference type="GO" id="GO:0060027">
    <property type="term" value="P:convergent extension involved in gastrulation"/>
    <property type="evidence" value="ECO:0007669"/>
    <property type="project" value="UniProtKB-ARBA"/>
</dbReference>
<evidence type="ECO:0000256" key="2">
    <source>
        <dbReference type="ARBA" id="ARBA00004496"/>
    </source>
</evidence>
<dbReference type="InterPro" id="IPR015919">
    <property type="entry name" value="Cadherin-like_sf"/>
</dbReference>
<keyword evidence="9" id="KW-0130">Cell adhesion</keyword>
<keyword evidence="5" id="KW-0479">Metal-binding</keyword>
<keyword evidence="8 12" id="KW-0106">Calcium</keyword>